<keyword evidence="11" id="KW-1185">Reference proteome</keyword>
<keyword evidence="6" id="KW-0560">Oxidoreductase</keyword>
<dbReference type="InterPro" id="IPR050612">
    <property type="entry name" value="Prok_Mopterin_Oxidored"/>
</dbReference>
<accession>A0A388SEZ7</accession>
<dbReference type="GO" id="GO:0009061">
    <property type="term" value="P:anaerobic respiration"/>
    <property type="evidence" value="ECO:0007669"/>
    <property type="project" value="TreeGrafter"/>
</dbReference>
<dbReference type="Proteomes" id="UP000266091">
    <property type="component" value="Unassembled WGS sequence"/>
</dbReference>
<evidence type="ECO:0000256" key="1">
    <source>
        <dbReference type="ARBA" id="ARBA00001942"/>
    </source>
</evidence>
<protein>
    <submittedName>
        <fullName evidence="10">Trimethylamine-N-oxide reductase</fullName>
    </submittedName>
</protein>
<reference evidence="10 11" key="1">
    <citation type="journal article" date="2018" name="Int. J. Syst. Evol. Microbiol.">
        <title>Mesosutterella multiformis gen. nov., sp. nov., a member of the family Sutterellaceae and Sutterella megalosphaeroides sp. nov., isolated from human faeces.</title>
        <authorList>
            <person name="Sakamoto M."/>
            <person name="Ikeyama N."/>
            <person name="Kunihiro T."/>
            <person name="Iino T."/>
            <person name="Yuki M."/>
            <person name="Ohkuma M."/>
        </authorList>
    </citation>
    <scope>NUCLEOTIDE SEQUENCE [LARGE SCALE GENOMIC DNA]</scope>
    <source>
        <strain evidence="10 11">4NBBH2</strain>
    </source>
</reference>
<dbReference type="Pfam" id="PF01568">
    <property type="entry name" value="Molydop_binding"/>
    <property type="match status" value="1"/>
</dbReference>
<dbReference type="SUPFAM" id="SSF53706">
    <property type="entry name" value="Formate dehydrogenase/DMSO reductase, domains 1-3"/>
    <property type="match status" value="1"/>
</dbReference>
<proteinExistence type="inferred from homology"/>
<dbReference type="InterPro" id="IPR006657">
    <property type="entry name" value="MoPterin_dinucl-bd_dom"/>
</dbReference>
<evidence type="ECO:0000259" key="9">
    <source>
        <dbReference type="Pfam" id="PF18364"/>
    </source>
</evidence>
<dbReference type="GO" id="GO:0016491">
    <property type="term" value="F:oxidoreductase activity"/>
    <property type="evidence" value="ECO:0007669"/>
    <property type="project" value="UniProtKB-KW"/>
</dbReference>
<dbReference type="GO" id="GO:0043546">
    <property type="term" value="F:molybdopterin cofactor binding"/>
    <property type="evidence" value="ECO:0007669"/>
    <property type="project" value="InterPro"/>
</dbReference>
<dbReference type="Pfam" id="PF00384">
    <property type="entry name" value="Molybdopterin"/>
    <property type="match status" value="1"/>
</dbReference>
<dbReference type="Gene3D" id="3.40.228.10">
    <property type="entry name" value="Dimethylsulfoxide Reductase, domain 2"/>
    <property type="match status" value="1"/>
</dbReference>
<keyword evidence="3" id="KW-0500">Molybdenum</keyword>
<name>A0A388SEZ7_9BURK</name>
<keyword evidence="4" id="KW-0479">Metal-binding</keyword>
<dbReference type="GO" id="GO:0009055">
    <property type="term" value="F:electron transfer activity"/>
    <property type="evidence" value="ECO:0007669"/>
    <property type="project" value="TreeGrafter"/>
</dbReference>
<evidence type="ECO:0000256" key="5">
    <source>
        <dbReference type="ARBA" id="ARBA00022764"/>
    </source>
</evidence>
<dbReference type="InterPro" id="IPR041460">
    <property type="entry name" value="Molybdopterin_N"/>
</dbReference>
<gene>
    <name evidence="10" type="primary">torZ</name>
    <name evidence="10" type="ORF">MESMUL_21090</name>
</gene>
<dbReference type="InterPro" id="IPR006656">
    <property type="entry name" value="Mopterin_OxRdtase"/>
</dbReference>
<dbReference type="Gene3D" id="3.40.50.740">
    <property type="match status" value="1"/>
</dbReference>
<sequence>MVFPFTQMTLPTPDHLTTASHWGVFRAAVNDGRITLTPAAGDFFPSPNVHAIEAQPYMKSRVLHPMVRKSFLEKKPGNAANRGRDEWVQVDWDTALNLAADSINHVYDTYGPSAVFGQSYGWKSSGAIQSAVTLVRRLLACRGGYVKGENNYSNGAMRKILPYVIGSAYQKPQSFERVLESAERIVFWSADPAITNDIDWFASTHGTSPYYNALINHPRIRTVCINPVKPLTAEKLGSAWVPVRPGTDTALMLGIIYALEEANLADHEFLKTHTEGWEGFLAYVMGQEDGCPKSPSWAADISGVPEATIRALAEDLGTHRTTLITGWGAQRAQFGEQFHWMAFTLAAFLGQIGLPGGGIQTEYHTGSAGDPATAGPYIPNLPVPKVPAIPPSHPDQGSRVIPIARFVDCIEHPGKVIDFNGEKITYPTIRLLVWGGGNPFTHQPDTMRLERAWRSEQLEATIVIETHWTATAKHADIVLPATTVYERNDISGAGEQARNMIVAMHQLVPPQGECRDDYWITSELARRIGVFDAFTEGKTLEDWIRATYEKAAKTAELSLDTVPTFEEFWRSGILKFEPTESGRRFVDFEDFRNDPVGHPLQTPSGKIEIWSKKIESYGYADCLPHPAYFEPSEGFAQATKEFPLALVAPKSVKRLHSQLDEYANREPDGTQLREPLTITRKDAEARGIETGDVVLVRSRRGAALTRAVVENTVIPGAVVLHHGAWFDPAVLDGKEIDVHGNPNSLTQDIPTSSLACGNVASTANVEVTKWVGPIPEIRAFTPPSASAK</sequence>
<comment type="caution">
    <text evidence="10">The sequence shown here is derived from an EMBL/GenBank/DDBJ whole genome shotgun (WGS) entry which is preliminary data.</text>
</comment>
<dbReference type="GO" id="GO:0030151">
    <property type="term" value="F:molybdenum ion binding"/>
    <property type="evidence" value="ECO:0007669"/>
    <property type="project" value="TreeGrafter"/>
</dbReference>
<keyword evidence="5" id="KW-0574">Periplasm</keyword>
<evidence type="ECO:0000313" key="11">
    <source>
        <dbReference type="Proteomes" id="UP000266091"/>
    </source>
</evidence>
<dbReference type="InterPro" id="IPR009010">
    <property type="entry name" value="Asp_de-COase-like_dom_sf"/>
</dbReference>
<evidence type="ECO:0000259" key="8">
    <source>
        <dbReference type="Pfam" id="PF01568"/>
    </source>
</evidence>
<comment type="similarity">
    <text evidence="2">Belongs to the prokaryotic molybdopterin-containing oxidoreductase family.</text>
</comment>
<dbReference type="Gene3D" id="2.40.40.20">
    <property type="match status" value="1"/>
</dbReference>
<evidence type="ECO:0000313" key="10">
    <source>
        <dbReference type="EMBL" id="GBO94755.1"/>
    </source>
</evidence>
<evidence type="ECO:0000256" key="2">
    <source>
        <dbReference type="ARBA" id="ARBA00010312"/>
    </source>
</evidence>
<dbReference type="PROSITE" id="PS00490">
    <property type="entry name" value="MOLYBDOPTERIN_PROK_2"/>
    <property type="match status" value="1"/>
</dbReference>
<evidence type="ECO:0000256" key="3">
    <source>
        <dbReference type="ARBA" id="ARBA00022505"/>
    </source>
</evidence>
<dbReference type="Gene3D" id="3.90.55.10">
    <property type="entry name" value="Dimethylsulfoxide Reductase, domain 3"/>
    <property type="match status" value="1"/>
</dbReference>
<evidence type="ECO:0000256" key="4">
    <source>
        <dbReference type="ARBA" id="ARBA00022723"/>
    </source>
</evidence>
<feature type="domain" description="Molybdopterin oxidoreductase N-terminal" evidence="9">
    <location>
        <begin position="18"/>
        <end position="47"/>
    </location>
</feature>
<dbReference type="GO" id="GO:0030288">
    <property type="term" value="C:outer membrane-bounded periplasmic space"/>
    <property type="evidence" value="ECO:0007669"/>
    <property type="project" value="TreeGrafter"/>
</dbReference>
<dbReference type="PANTHER" id="PTHR43742">
    <property type="entry name" value="TRIMETHYLAMINE-N-OXIDE REDUCTASE"/>
    <property type="match status" value="1"/>
</dbReference>
<organism evidence="10 11">
    <name type="scientific">Mesosutterella multiformis</name>
    <dbReference type="NCBI Taxonomy" id="2259133"/>
    <lineage>
        <taxon>Bacteria</taxon>
        <taxon>Pseudomonadati</taxon>
        <taxon>Pseudomonadota</taxon>
        <taxon>Betaproteobacteria</taxon>
        <taxon>Burkholderiales</taxon>
        <taxon>Sutterellaceae</taxon>
        <taxon>Mesosutterella</taxon>
    </lineage>
</organism>
<comment type="cofactor">
    <cofactor evidence="1">
        <name>Mo-bis(molybdopterin guanine dinucleotide)</name>
        <dbReference type="ChEBI" id="CHEBI:60539"/>
    </cofactor>
</comment>
<dbReference type="InterPro" id="IPR006655">
    <property type="entry name" value="Mopterin_OxRdtase_prok_CS"/>
</dbReference>
<dbReference type="SUPFAM" id="SSF50692">
    <property type="entry name" value="ADC-like"/>
    <property type="match status" value="1"/>
</dbReference>
<dbReference type="Pfam" id="PF18364">
    <property type="entry name" value="Molybdopterin_N"/>
    <property type="match status" value="1"/>
</dbReference>
<feature type="domain" description="Molybdopterin dinucleotide-binding" evidence="8">
    <location>
        <begin position="644"/>
        <end position="757"/>
    </location>
</feature>
<dbReference type="AlphaFoldDB" id="A0A388SEZ7"/>
<dbReference type="PANTHER" id="PTHR43742:SF10">
    <property type="entry name" value="TRIMETHYLAMINE-N-OXIDE REDUCTASE 2"/>
    <property type="match status" value="1"/>
</dbReference>
<evidence type="ECO:0000259" key="7">
    <source>
        <dbReference type="Pfam" id="PF00384"/>
    </source>
</evidence>
<feature type="domain" description="Molybdopterin oxidoreductase" evidence="7">
    <location>
        <begin position="61"/>
        <end position="526"/>
    </location>
</feature>
<evidence type="ECO:0000256" key="6">
    <source>
        <dbReference type="ARBA" id="ARBA00023002"/>
    </source>
</evidence>
<dbReference type="EMBL" id="BGZJ01000002">
    <property type="protein sequence ID" value="GBO94755.1"/>
    <property type="molecule type" value="Genomic_DNA"/>
</dbReference>